<protein>
    <submittedName>
        <fullName evidence="2">Uncharacterized protein</fullName>
    </submittedName>
</protein>
<organism evidence="2 3">
    <name type="scientific">Didymella pomorum</name>
    <dbReference type="NCBI Taxonomy" id="749634"/>
    <lineage>
        <taxon>Eukaryota</taxon>
        <taxon>Fungi</taxon>
        <taxon>Dikarya</taxon>
        <taxon>Ascomycota</taxon>
        <taxon>Pezizomycotina</taxon>
        <taxon>Dothideomycetes</taxon>
        <taxon>Pleosporomycetidae</taxon>
        <taxon>Pleosporales</taxon>
        <taxon>Pleosporineae</taxon>
        <taxon>Didymellaceae</taxon>
        <taxon>Didymella</taxon>
    </lineage>
</organism>
<proteinExistence type="predicted"/>
<keyword evidence="3" id="KW-1185">Reference proteome</keyword>
<dbReference type="AlphaFoldDB" id="A0A9W9D665"/>
<gene>
    <name evidence="2" type="ORF">N0V91_006490</name>
</gene>
<accession>A0A9W9D665</accession>
<comment type="caution">
    <text evidence="2">The sequence shown here is derived from an EMBL/GenBank/DDBJ whole genome shotgun (WGS) entry which is preliminary data.</text>
</comment>
<dbReference type="PANTHER" id="PTHR42029:SF3">
    <property type="entry name" value="AN04G07800"/>
    <property type="match status" value="1"/>
</dbReference>
<feature type="compositionally biased region" description="Acidic residues" evidence="1">
    <location>
        <begin position="39"/>
        <end position="48"/>
    </location>
</feature>
<dbReference type="PANTHER" id="PTHR42029">
    <property type="entry name" value="AN04G07800"/>
    <property type="match status" value="1"/>
</dbReference>
<feature type="region of interest" description="Disordered" evidence="1">
    <location>
        <begin position="28"/>
        <end position="105"/>
    </location>
</feature>
<sequence>MHLSNDVVLLDTSNGVVQWPECPEEILRSALPRPLSGSDSDDDGDENGDASSEGENVALSDGDEDAASSEADGSGSDAGSKVDSDVDLDMASDGEQDWGSSGPAKDFFEMLKNQFRNLNFVPKKDRQITDVWTTTQPDGDPIPPEIPELLQTVYRKHGWPDLQVSET</sequence>
<dbReference type="Proteomes" id="UP001140510">
    <property type="component" value="Unassembled WGS sequence"/>
</dbReference>
<feature type="compositionally biased region" description="Low complexity" evidence="1">
    <location>
        <begin position="68"/>
        <end position="81"/>
    </location>
</feature>
<evidence type="ECO:0000313" key="2">
    <source>
        <dbReference type="EMBL" id="KAJ4403438.1"/>
    </source>
</evidence>
<evidence type="ECO:0000313" key="3">
    <source>
        <dbReference type="Proteomes" id="UP001140510"/>
    </source>
</evidence>
<dbReference type="OrthoDB" id="5343383at2759"/>
<dbReference type="EMBL" id="JAPEVA010000051">
    <property type="protein sequence ID" value="KAJ4403438.1"/>
    <property type="molecule type" value="Genomic_DNA"/>
</dbReference>
<reference evidence="2" key="1">
    <citation type="submission" date="2022-10" db="EMBL/GenBank/DDBJ databases">
        <title>Tapping the CABI collections for fungal endophytes: first genome assemblies for Collariella, Neodidymelliopsis, Ascochyta clinopodiicola, Didymella pomorum, Didymosphaeria variabile, Neocosmospora piperis and Neocucurbitaria cava.</title>
        <authorList>
            <person name="Hill R."/>
        </authorList>
    </citation>
    <scope>NUCLEOTIDE SEQUENCE</scope>
    <source>
        <strain evidence="2">IMI 355091</strain>
    </source>
</reference>
<name>A0A9W9D665_9PLEO</name>
<feature type="compositionally biased region" description="Acidic residues" evidence="1">
    <location>
        <begin position="85"/>
        <end position="96"/>
    </location>
</feature>
<evidence type="ECO:0000256" key="1">
    <source>
        <dbReference type="SAM" id="MobiDB-lite"/>
    </source>
</evidence>